<keyword evidence="4 7" id="KW-0808">Transferase</keyword>
<dbReference type="GO" id="GO:0030170">
    <property type="term" value="F:pyridoxal phosphate binding"/>
    <property type="evidence" value="ECO:0007669"/>
    <property type="project" value="InterPro"/>
</dbReference>
<dbReference type="AlphaFoldDB" id="A0A645HVZ3"/>
<dbReference type="EMBL" id="VSSQ01095390">
    <property type="protein sequence ID" value="MPN39523.1"/>
    <property type="molecule type" value="Genomic_DNA"/>
</dbReference>
<reference evidence="7" key="1">
    <citation type="submission" date="2019-08" db="EMBL/GenBank/DDBJ databases">
        <authorList>
            <person name="Kucharzyk K."/>
            <person name="Murdoch R.W."/>
            <person name="Higgins S."/>
            <person name="Loffler F."/>
        </authorList>
    </citation>
    <scope>NUCLEOTIDE SEQUENCE</scope>
</reference>
<evidence type="ECO:0000256" key="1">
    <source>
        <dbReference type="ARBA" id="ARBA00001933"/>
    </source>
</evidence>
<sequence length="98" mass="10948">MFYAADRINRIPNMSVISPKGTFYLFVNIKKTGLSSIEASDAILKEAHVLTIPGIAFGDCGEGYLRLACTVGVEKLKEAFDRIEKMDIFKIKGEHHEQ</sequence>
<organism evidence="7">
    <name type="scientific">bioreactor metagenome</name>
    <dbReference type="NCBI Taxonomy" id="1076179"/>
    <lineage>
        <taxon>unclassified sequences</taxon>
        <taxon>metagenomes</taxon>
        <taxon>ecological metagenomes</taxon>
    </lineage>
</organism>
<evidence type="ECO:0000259" key="6">
    <source>
        <dbReference type="Pfam" id="PF00155"/>
    </source>
</evidence>
<dbReference type="PANTHER" id="PTHR46383:SF1">
    <property type="entry name" value="ASPARTATE AMINOTRANSFERASE"/>
    <property type="match status" value="1"/>
</dbReference>
<comment type="cofactor">
    <cofactor evidence="1">
        <name>pyridoxal 5'-phosphate</name>
        <dbReference type="ChEBI" id="CHEBI:597326"/>
    </cofactor>
</comment>
<comment type="similarity">
    <text evidence="2">Belongs to the class-I pyridoxal-phosphate-dependent aminotransferase family.</text>
</comment>
<protein>
    <submittedName>
        <fullName evidence="7">Putative N-acetyl-LL-diaminopimelate aminotransferase</fullName>
        <ecNumber evidence="7">2.6.1.-</ecNumber>
    </submittedName>
</protein>
<evidence type="ECO:0000256" key="4">
    <source>
        <dbReference type="ARBA" id="ARBA00022679"/>
    </source>
</evidence>
<feature type="domain" description="Aminotransferase class I/classII large" evidence="6">
    <location>
        <begin position="6"/>
        <end position="83"/>
    </location>
</feature>
<proteinExistence type="inferred from homology"/>
<evidence type="ECO:0000256" key="5">
    <source>
        <dbReference type="ARBA" id="ARBA00022898"/>
    </source>
</evidence>
<evidence type="ECO:0000256" key="2">
    <source>
        <dbReference type="ARBA" id="ARBA00007441"/>
    </source>
</evidence>
<dbReference type="InterPro" id="IPR050596">
    <property type="entry name" value="AspAT/PAT-like"/>
</dbReference>
<dbReference type="Pfam" id="PF00155">
    <property type="entry name" value="Aminotran_1_2"/>
    <property type="match status" value="1"/>
</dbReference>
<dbReference type="InterPro" id="IPR004839">
    <property type="entry name" value="Aminotransferase_I/II_large"/>
</dbReference>
<comment type="caution">
    <text evidence="7">The sequence shown here is derived from an EMBL/GenBank/DDBJ whole genome shotgun (WGS) entry which is preliminary data.</text>
</comment>
<keyword evidence="5" id="KW-0663">Pyridoxal phosphate</keyword>
<dbReference type="SUPFAM" id="SSF53383">
    <property type="entry name" value="PLP-dependent transferases"/>
    <property type="match status" value="1"/>
</dbReference>
<dbReference type="Gene3D" id="3.90.1150.10">
    <property type="entry name" value="Aspartate Aminotransferase, domain 1"/>
    <property type="match status" value="1"/>
</dbReference>
<name>A0A645HVZ3_9ZZZZ</name>
<dbReference type="PANTHER" id="PTHR46383">
    <property type="entry name" value="ASPARTATE AMINOTRANSFERASE"/>
    <property type="match status" value="1"/>
</dbReference>
<dbReference type="GO" id="GO:0008483">
    <property type="term" value="F:transaminase activity"/>
    <property type="evidence" value="ECO:0007669"/>
    <property type="project" value="UniProtKB-KW"/>
</dbReference>
<dbReference type="EC" id="2.6.1.-" evidence="7"/>
<keyword evidence="3 7" id="KW-0032">Aminotransferase</keyword>
<evidence type="ECO:0000256" key="3">
    <source>
        <dbReference type="ARBA" id="ARBA00022576"/>
    </source>
</evidence>
<accession>A0A645HVZ3</accession>
<dbReference type="InterPro" id="IPR015422">
    <property type="entry name" value="PyrdxlP-dep_Trfase_small"/>
</dbReference>
<dbReference type="InterPro" id="IPR015424">
    <property type="entry name" value="PyrdxlP-dep_Trfase"/>
</dbReference>
<evidence type="ECO:0000313" key="7">
    <source>
        <dbReference type="EMBL" id="MPN39523.1"/>
    </source>
</evidence>
<dbReference type="GO" id="GO:0006520">
    <property type="term" value="P:amino acid metabolic process"/>
    <property type="evidence" value="ECO:0007669"/>
    <property type="project" value="InterPro"/>
</dbReference>
<gene>
    <name evidence="7" type="primary">patA_80</name>
    <name evidence="7" type="ORF">SDC9_187051</name>
</gene>